<dbReference type="InterPro" id="IPR020103">
    <property type="entry name" value="PsdUridine_synth_cat_dom_sf"/>
</dbReference>
<dbReference type="InterPro" id="IPR050188">
    <property type="entry name" value="RluA_PseudoU_synthase"/>
</dbReference>
<dbReference type="GO" id="GO:0009982">
    <property type="term" value="F:pseudouridine synthase activity"/>
    <property type="evidence" value="ECO:0007669"/>
    <property type="project" value="InterPro"/>
</dbReference>
<dbReference type="PANTHER" id="PTHR21600:SF87">
    <property type="entry name" value="RNA PSEUDOURIDYLATE SYNTHASE DOMAIN-CONTAINING PROTEIN 1"/>
    <property type="match status" value="1"/>
</dbReference>
<dbReference type="CDD" id="cd02869">
    <property type="entry name" value="PseudoU_synth_RluA_like"/>
    <property type="match status" value="1"/>
</dbReference>
<dbReference type="RefSeq" id="WP_308459540.1">
    <property type="nucleotide sequence ID" value="NZ_JAJEPS010000009.1"/>
</dbReference>
<evidence type="ECO:0000256" key="4">
    <source>
        <dbReference type="ARBA" id="ARBA00033164"/>
    </source>
</evidence>
<feature type="domain" description="Pseudouridine synthase RsuA/RluA-like" evidence="5">
    <location>
        <begin position="13"/>
        <end position="167"/>
    </location>
</feature>
<comment type="similarity">
    <text evidence="2">Belongs to the pseudouridine synthase RluA family.</text>
</comment>
<name>A0AAE3DCA1_9FIRM</name>
<proteinExistence type="inferred from homology"/>
<dbReference type="SUPFAM" id="SSF55120">
    <property type="entry name" value="Pseudouridine synthase"/>
    <property type="match status" value="1"/>
</dbReference>
<dbReference type="EMBL" id="JAJEPS010000009">
    <property type="protein sequence ID" value="MCC2126576.1"/>
    <property type="molecule type" value="Genomic_DNA"/>
</dbReference>
<protein>
    <recommendedName>
        <fullName evidence="3">RNA pseudouridylate synthase</fullName>
    </recommendedName>
    <alternativeName>
        <fullName evidence="4">RNA-uridine isomerase</fullName>
    </alternativeName>
</protein>
<dbReference type="Pfam" id="PF00849">
    <property type="entry name" value="PseudoU_synth_2"/>
    <property type="match status" value="1"/>
</dbReference>
<dbReference type="Proteomes" id="UP001198220">
    <property type="component" value="Unassembled WGS sequence"/>
</dbReference>
<dbReference type="GO" id="GO:0000455">
    <property type="term" value="P:enzyme-directed rRNA pseudouridine synthesis"/>
    <property type="evidence" value="ECO:0007669"/>
    <property type="project" value="TreeGrafter"/>
</dbReference>
<dbReference type="GO" id="GO:0140098">
    <property type="term" value="F:catalytic activity, acting on RNA"/>
    <property type="evidence" value="ECO:0007669"/>
    <property type="project" value="UniProtKB-ARBA"/>
</dbReference>
<dbReference type="Gene3D" id="3.30.2350.10">
    <property type="entry name" value="Pseudouridine synthase"/>
    <property type="match status" value="1"/>
</dbReference>
<dbReference type="AlphaFoldDB" id="A0AAE3DCA1"/>
<comment type="catalytic activity">
    <reaction evidence="1">
        <text>a uridine in RNA = a pseudouridine in RNA</text>
        <dbReference type="Rhea" id="RHEA:48348"/>
        <dbReference type="Rhea" id="RHEA-COMP:12068"/>
        <dbReference type="Rhea" id="RHEA-COMP:12069"/>
        <dbReference type="ChEBI" id="CHEBI:65314"/>
        <dbReference type="ChEBI" id="CHEBI:65315"/>
    </reaction>
</comment>
<evidence type="ECO:0000313" key="6">
    <source>
        <dbReference type="EMBL" id="MCC2126576.1"/>
    </source>
</evidence>
<dbReference type="InterPro" id="IPR006145">
    <property type="entry name" value="PsdUridine_synth_RsuA/RluA"/>
</dbReference>
<organism evidence="6 7">
    <name type="scientific">Hominiventricola filiformis</name>
    <dbReference type="NCBI Taxonomy" id="2885352"/>
    <lineage>
        <taxon>Bacteria</taxon>
        <taxon>Bacillati</taxon>
        <taxon>Bacillota</taxon>
        <taxon>Clostridia</taxon>
        <taxon>Lachnospirales</taxon>
        <taxon>Lachnospiraceae</taxon>
        <taxon>Hominiventricola</taxon>
    </lineage>
</organism>
<reference evidence="6 7" key="1">
    <citation type="submission" date="2021-10" db="EMBL/GenBank/DDBJ databases">
        <title>Anaerobic single-cell dispensing facilitates the cultivation of human gut bacteria.</title>
        <authorList>
            <person name="Afrizal A."/>
        </authorList>
    </citation>
    <scope>NUCLEOTIDE SEQUENCE [LARGE SCALE GENOMIC DNA]</scope>
    <source>
        <strain evidence="6 7">CLA-AA-H276</strain>
    </source>
</reference>
<gene>
    <name evidence="6" type="ORF">LKD36_10320</name>
</gene>
<accession>A0AAE3DCA1</accession>
<evidence type="ECO:0000256" key="2">
    <source>
        <dbReference type="ARBA" id="ARBA00010876"/>
    </source>
</evidence>
<evidence type="ECO:0000256" key="1">
    <source>
        <dbReference type="ARBA" id="ARBA00000073"/>
    </source>
</evidence>
<dbReference type="GO" id="GO:0003723">
    <property type="term" value="F:RNA binding"/>
    <property type="evidence" value="ECO:0007669"/>
    <property type="project" value="InterPro"/>
</dbReference>
<dbReference type="PANTHER" id="PTHR21600">
    <property type="entry name" value="MITOCHONDRIAL RNA PSEUDOURIDINE SYNTHASE"/>
    <property type="match status" value="1"/>
</dbReference>
<sequence length="218" mass="24489">MKKYEILYRDEDLCVIHKRAGLAVQSARASVPDLMSMLRNDLLEEGMKNPYLGLVNRLDQPVEGILLVAFNEKAAADLSRQVADHIHMEKWYQALVCGKPSAESGTLVDYLLKDARNNLSKVVPEGTRGSKRSELTYEVLESWEDQTLLKIRLLTGRHHQIRVQLSHAGMPIVGDAKYGKGGGQLCLCSFKTSFRHPRTGRQMTYEVKPEFPAPPTAL</sequence>
<evidence type="ECO:0000256" key="3">
    <source>
        <dbReference type="ARBA" id="ARBA00031870"/>
    </source>
</evidence>
<evidence type="ECO:0000313" key="7">
    <source>
        <dbReference type="Proteomes" id="UP001198220"/>
    </source>
</evidence>
<comment type="caution">
    <text evidence="6">The sequence shown here is derived from an EMBL/GenBank/DDBJ whole genome shotgun (WGS) entry which is preliminary data.</text>
</comment>
<keyword evidence="7" id="KW-1185">Reference proteome</keyword>
<evidence type="ECO:0000259" key="5">
    <source>
        <dbReference type="Pfam" id="PF00849"/>
    </source>
</evidence>